<reference evidence="1" key="1">
    <citation type="submission" date="2023-04" db="EMBL/GenBank/DDBJ databases">
        <title>A chromosome-level genome assembly of the parasitoid wasp Eretmocerus hayati.</title>
        <authorList>
            <person name="Zhong Y."/>
            <person name="Liu S."/>
            <person name="Liu Y."/>
        </authorList>
    </citation>
    <scope>NUCLEOTIDE SEQUENCE</scope>
    <source>
        <strain evidence="1">ZJU_SS_LIU_2023</strain>
    </source>
</reference>
<proteinExistence type="predicted"/>
<keyword evidence="2" id="KW-1185">Reference proteome</keyword>
<gene>
    <name evidence="1" type="ORF">QAD02_013307</name>
</gene>
<name>A0ACC2P6V0_9HYME</name>
<dbReference type="Proteomes" id="UP001239111">
    <property type="component" value="Chromosome 2"/>
</dbReference>
<protein>
    <submittedName>
        <fullName evidence="1">Uncharacterized protein</fullName>
    </submittedName>
</protein>
<organism evidence="1 2">
    <name type="scientific">Eretmocerus hayati</name>
    <dbReference type="NCBI Taxonomy" id="131215"/>
    <lineage>
        <taxon>Eukaryota</taxon>
        <taxon>Metazoa</taxon>
        <taxon>Ecdysozoa</taxon>
        <taxon>Arthropoda</taxon>
        <taxon>Hexapoda</taxon>
        <taxon>Insecta</taxon>
        <taxon>Pterygota</taxon>
        <taxon>Neoptera</taxon>
        <taxon>Endopterygota</taxon>
        <taxon>Hymenoptera</taxon>
        <taxon>Apocrita</taxon>
        <taxon>Proctotrupomorpha</taxon>
        <taxon>Chalcidoidea</taxon>
        <taxon>Aphelinidae</taxon>
        <taxon>Aphelininae</taxon>
        <taxon>Eretmocerus</taxon>
    </lineage>
</organism>
<comment type="caution">
    <text evidence="1">The sequence shown here is derived from an EMBL/GenBank/DDBJ whole genome shotgun (WGS) entry which is preliminary data.</text>
</comment>
<evidence type="ECO:0000313" key="2">
    <source>
        <dbReference type="Proteomes" id="UP001239111"/>
    </source>
</evidence>
<sequence>MTVAEVKAVEAVKSGCPHWQPETLPEGENEATLEEKRVRLLEDRSTDIDADFVPTFWRLFLNNQKVKVRPEDVFTTWPTLFQPAYQLVHFQILTDVDAACMIQRFKNDVDAILVQGKKEGLDEVSPESNDEQEYNACIKIIFNHFDERVENILKSYVDFSEEILNPGYPYLIIIGQSEKGYSLIIDGCIISISKDLLEAVELLLTSYLFIIDHTLKWQLAHSNFAE</sequence>
<evidence type="ECO:0000313" key="1">
    <source>
        <dbReference type="EMBL" id="KAJ8677520.1"/>
    </source>
</evidence>
<accession>A0ACC2P6V0</accession>
<dbReference type="EMBL" id="CM056742">
    <property type="protein sequence ID" value="KAJ8677520.1"/>
    <property type="molecule type" value="Genomic_DNA"/>
</dbReference>